<dbReference type="GO" id="GO:0005506">
    <property type="term" value="F:iron ion binding"/>
    <property type="evidence" value="ECO:0007669"/>
    <property type="project" value="UniProtKB-ARBA"/>
</dbReference>
<dbReference type="AlphaFoldDB" id="A0A8I0MT53"/>
<evidence type="ECO:0000313" key="3">
    <source>
        <dbReference type="Proteomes" id="UP000660708"/>
    </source>
</evidence>
<proteinExistence type="predicted"/>
<organism evidence="2 3">
    <name type="scientific">Pseudoalteromonas peptidolytica F12-50-A1</name>
    <dbReference type="NCBI Taxonomy" id="1315280"/>
    <lineage>
        <taxon>Bacteria</taxon>
        <taxon>Pseudomonadati</taxon>
        <taxon>Pseudomonadota</taxon>
        <taxon>Gammaproteobacteria</taxon>
        <taxon>Alteromonadales</taxon>
        <taxon>Pseudoalteromonadaceae</taxon>
        <taxon>Pseudoalteromonas</taxon>
    </lineage>
</organism>
<dbReference type="SUPFAM" id="SSF51197">
    <property type="entry name" value="Clavaminate synthase-like"/>
    <property type="match status" value="1"/>
</dbReference>
<dbReference type="PANTHER" id="PTHR20883:SF48">
    <property type="entry name" value="ECTOINE DIOXYGENASE"/>
    <property type="match status" value="1"/>
</dbReference>
<dbReference type="RefSeq" id="WP_147388912.1">
    <property type="nucleotide sequence ID" value="NZ_AQHF01000017.1"/>
</dbReference>
<dbReference type="Pfam" id="PF05721">
    <property type="entry name" value="PhyH"/>
    <property type="match status" value="1"/>
</dbReference>
<comment type="cofactor">
    <cofactor evidence="1">
        <name>Fe(2+)</name>
        <dbReference type="ChEBI" id="CHEBI:29033"/>
    </cofactor>
</comment>
<sequence length="272" mass="30749">METQLQHTFDKYGFIKVEAAFEAQLFKSLQAITTSLLQDAQNFAKEDKCLEHISASRHQGRLVVSRINDLFKFQSAYAELLAHPSVIGLAEKIIGEPVAPVYESLLIKDPADPYQIGWHRDMNAGADERIITMGIYLDDAQAQQGALQVLPGSHLAKESVLELKEKLEKQQLTPVDVPVKAGDILIHHVNTLHCSGIQHAKSMRRTLYFEFRAISHLQQNSNYSTQWLDKRLALLAKLQKGERESAGYNLVEPDFYSTFYQIEPADYGFNFG</sequence>
<protein>
    <recommendedName>
        <fullName evidence="4">Phytanoyl-CoA dioxygenase</fullName>
    </recommendedName>
</protein>
<reference evidence="2 3" key="1">
    <citation type="submission" date="2015-06" db="EMBL/GenBank/DDBJ databases">
        <title>Genome sequence of Pseudoalteromonas peptidolytica.</title>
        <authorList>
            <person name="Xie B.-B."/>
            <person name="Rong J.-C."/>
            <person name="Qin Q.-L."/>
            <person name="Zhang Y.-Z."/>
        </authorList>
    </citation>
    <scope>NUCLEOTIDE SEQUENCE [LARGE SCALE GENOMIC DNA]</scope>
    <source>
        <strain evidence="2 3">F12-50-A1</strain>
    </source>
</reference>
<dbReference type="EMBL" id="AQHF01000017">
    <property type="protein sequence ID" value="MBE0344815.1"/>
    <property type="molecule type" value="Genomic_DNA"/>
</dbReference>
<name>A0A8I0MT53_9GAMM</name>
<gene>
    <name evidence="2" type="ORF">PPEP_a2480</name>
</gene>
<accession>A0A8I0MT53</accession>
<dbReference type="Gene3D" id="2.60.120.620">
    <property type="entry name" value="q2cbj1_9rhob like domain"/>
    <property type="match status" value="1"/>
</dbReference>
<evidence type="ECO:0000256" key="1">
    <source>
        <dbReference type="ARBA" id="ARBA00001954"/>
    </source>
</evidence>
<comment type="caution">
    <text evidence="2">The sequence shown here is derived from an EMBL/GenBank/DDBJ whole genome shotgun (WGS) entry which is preliminary data.</text>
</comment>
<evidence type="ECO:0000313" key="2">
    <source>
        <dbReference type="EMBL" id="MBE0344815.1"/>
    </source>
</evidence>
<keyword evidence="3" id="KW-1185">Reference proteome</keyword>
<evidence type="ECO:0008006" key="4">
    <source>
        <dbReference type="Google" id="ProtNLM"/>
    </source>
</evidence>
<dbReference type="GO" id="GO:0016706">
    <property type="term" value="F:2-oxoglutarate-dependent dioxygenase activity"/>
    <property type="evidence" value="ECO:0007669"/>
    <property type="project" value="UniProtKB-ARBA"/>
</dbReference>
<dbReference type="PANTHER" id="PTHR20883">
    <property type="entry name" value="PHYTANOYL-COA DIOXYGENASE DOMAIN CONTAINING 1"/>
    <property type="match status" value="1"/>
</dbReference>
<dbReference type="InterPro" id="IPR008775">
    <property type="entry name" value="Phytyl_CoA_dOase-like"/>
</dbReference>
<dbReference type="Proteomes" id="UP000660708">
    <property type="component" value="Unassembled WGS sequence"/>
</dbReference>